<reference evidence="1" key="1">
    <citation type="submission" date="2018-05" db="EMBL/GenBank/DDBJ databases">
        <authorList>
            <person name="Lanie J.A."/>
            <person name="Ng W.-L."/>
            <person name="Kazmierczak K.M."/>
            <person name="Andrzejewski T.M."/>
            <person name="Davidsen T.M."/>
            <person name="Wayne K.J."/>
            <person name="Tettelin H."/>
            <person name="Glass J.I."/>
            <person name="Rusch D."/>
            <person name="Podicherti R."/>
            <person name="Tsui H.-C.T."/>
            <person name="Winkler M.E."/>
        </authorList>
    </citation>
    <scope>NUCLEOTIDE SEQUENCE</scope>
</reference>
<dbReference type="InterPro" id="IPR036116">
    <property type="entry name" value="FN3_sf"/>
</dbReference>
<dbReference type="PANTHER" id="PTHR16897">
    <property type="entry name" value="OS10G0105400 PROTEIN"/>
    <property type="match status" value="1"/>
</dbReference>
<feature type="non-terminal residue" evidence="1">
    <location>
        <position position="1"/>
    </location>
</feature>
<proteinExistence type="predicted"/>
<protein>
    <recommendedName>
        <fullName evidence="2">Fibronectin type-III domain-containing protein</fullName>
    </recommendedName>
</protein>
<dbReference type="AlphaFoldDB" id="A0A381XWQ8"/>
<sequence length="930" mass="98455">ATNSLQANKALVIDTEAPTAGTIRDGSSGSDVNYSSGNTSLTANWTGFSDTLSGIASYEIAIGTSSGATDILSWTSAGNVTTYTKTELSLTHAATYYVSIRALDAAGNYSSAATTNGVIIDAVAPASTVSIDSTTYNATEWDAATAITGTAADTNSGLTLVETSIQRSTDSFYWTGSDWSDTEQWISMTGTSTWNYAISSGNLTGGATYTVRSRGTDAVGNVQSSYGSDSFIYDISEPNTALTIANDYYNPAAWNTNQPIQGTASDDYSGITKVEVLIKRAGDSKYWSGNAWATDSTWLTATGTSSWQYTISADSLTDTKTYTVRSRATDGSANLETSYSNDSFVFDSTLPVSVVSIERDYYNDGNWNDVTSISGTTSDSTSGMSTVEITIQRSSDLGYWNGLQWQLSEIWLSPSSGLESWSYYYTNLDDGLTYTVKSRATDIAGNVQTSLGSDSFIYDVTAPIAGSVADGLTNEDLDWSSNLTTMSAIWTGFSDALSGLASYEYSIGTQAGGTQGASWTNVAMDTSMIDSSLTLSSGLQYFVNIRAIDQAGNASSAASSNGVNTDNIPPEVMAAYDGSAITDQDFQQDSTSIIVGWAATDSRELSYYSASLGTDTALVDIADWTAAGSGSNYTFTGLSLQEGVTYYANVKAVDLAGNESAVYTSDGITIDRTGPSAGTVNDGNSGDIDWVSNNFLVTGNINDFSDALSGVAEYQYSLGITPGGTQSQPWTSNALDTAIIMLEFLVADVTYYLNVRAIDSVGNIGPYAASDGFGVDQTDPVAGNVYDGVSGEIEVEWTNNTASVSAYWSGFTDTYSGIEYYEYAIGTPTSDVGVVPWTIVGTNSTFFHDSLSMVNDVIYHTSVRATDGVGNSSLISRSNGFTIDTDDAVITFIVEADQTEDWDYQGSDSSFIIAWSGNDAASGINYYEYA</sequence>
<organism evidence="1">
    <name type="scientific">marine metagenome</name>
    <dbReference type="NCBI Taxonomy" id="408172"/>
    <lineage>
        <taxon>unclassified sequences</taxon>
        <taxon>metagenomes</taxon>
        <taxon>ecological metagenomes</taxon>
    </lineage>
</organism>
<evidence type="ECO:0008006" key="2">
    <source>
        <dbReference type="Google" id="ProtNLM"/>
    </source>
</evidence>
<feature type="non-terminal residue" evidence="1">
    <location>
        <position position="930"/>
    </location>
</feature>
<dbReference type="EMBL" id="UINC01016649">
    <property type="protein sequence ID" value="SVA69168.1"/>
    <property type="molecule type" value="Genomic_DNA"/>
</dbReference>
<accession>A0A381XWQ8</accession>
<dbReference type="Gene3D" id="2.60.40.10">
    <property type="entry name" value="Immunoglobulins"/>
    <property type="match status" value="3"/>
</dbReference>
<dbReference type="PANTHER" id="PTHR16897:SF2">
    <property type="entry name" value="OS03G0226600 PROTEIN"/>
    <property type="match status" value="1"/>
</dbReference>
<evidence type="ECO:0000313" key="1">
    <source>
        <dbReference type="EMBL" id="SVA69168.1"/>
    </source>
</evidence>
<gene>
    <name evidence="1" type="ORF">METZ01_LOCUS122022</name>
</gene>
<name>A0A381XWQ8_9ZZZZ</name>
<dbReference type="InterPro" id="IPR013783">
    <property type="entry name" value="Ig-like_fold"/>
</dbReference>
<dbReference type="SUPFAM" id="SSF49265">
    <property type="entry name" value="Fibronectin type III"/>
    <property type="match status" value="1"/>
</dbReference>